<accession>A0A6P5YUW3</accession>
<dbReference type="GO" id="GO:0035251">
    <property type="term" value="F:UDP-glucosyltransferase activity"/>
    <property type="evidence" value="ECO:0007669"/>
    <property type="project" value="TreeGrafter"/>
</dbReference>
<dbReference type="PANTHER" id="PTHR48047">
    <property type="entry name" value="GLYCOSYLTRANSFERASE"/>
    <property type="match status" value="1"/>
</dbReference>
<dbReference type="FunFam" id="3.40.50.2000:FF:000047">
    <property type="entry name" value="Glycosyltransferase"/>
    <property type="match status" value="1"/>
</dbReference>
<evidence type="ECO:0000256" key="3">
    <source>
        <dbReference type="ARBA" id="ARBA00022679"/>
    </source>
</evidence>
<keyword evidence="2" id="KW-0328">Glycosyltransferase</keyword>
<dbReference type="InterPro" id="IPR058980">
    <property type="entry name" value="Glyco_transf_N"/>
</dbReference>
<name>A0A6P5YUW3_DURZI</name>
<organism evidence="5 6">
    <name type="scientific">Durio zibethinus</name>
    <name type="common">Durian</name>
    <dbReference type="NCBI Taxonomy" id="66656"/>
    <lineage>
        <taxon>Eukaryota</taxon>
        <taxon>Viridiplantae</taxon>
        <taxon>Streptophyta</taxon>
        <taxon>Embryophyta</taxon>
        <taxon>Tracheophyta</taxon>
        <taxon>Spermatophyta</taxon>
        <taxon>Magnoliopsida</taxon>
        <taxon>eudicotyledons</taxon>
        <taxon>Gunneridae</taxon>
        <taxon>Pentapetalae</taxon>
        <taxon>rosids</taxon>
        <taxon>malvids</taxon>
        <taxon>Malvales</taxon>
        <taxon>Malvaceae</taxon>
        <taxon>Helicteroideae</taxon>
        <taxon>Durio</taxon>
    </lineage>
</organism>
<dbReference type="CDD" id="cd03784">
    <property type="entry name" value="GT1_Gtf-like"/>
    <property type="match status" value="1"/>
</dbReference>
<keyword evidence="3" id="KW-0808">Transferase</keyword>
<dbReference type="Pfam" id="PF26168">
    <property type="entry name" value="Glyco_transf_N"/>
    <property type="match status" value="1"/>
</dbReference>
<sequence>MATQIERLHFVLFPFMAQGHMIPIIDFARLLAQRGLIITIVTTPHNADRFKTILGRAIESGLSIRLVQLLFPCVESGLPEGCESFDMLPSLGLAMKFFQAANKLQEPVQKLFEGLRPRPNCIISDVLLTYTLNIATLFQIPRVVFYPVSCFCLLCNYNLHLSKIPERITSESHYFSLPNMPEKVEFTKPQLLGVSNDANLQEFCEQTVETDLASYGAVINTFEELEPPEYVREYRKARGYKVWCIGPVSLCNKDGLDKAERGKKASVDEYQCLRWLDSQEPGSVIYACLGSLSNVIPSQSIELGLGLEASNRPFIWVMRGSDASSEVEKWILEDGFEERTKGRGLVIRGWAPQIVILSHRAIGGFLTHCGWNSTIEAITAGVPFITWPLFGDQFCNEKLVVQLLQIGVRIGVEEPMSWGAEAKVGVLVKKEDVKKAVERLMEVGEEGEERRKRAKKLGEMAEKALEVGGSSHLNITQLIQDIMQITYDRKETST</sequence>
<evidence type="ECO:0000313" key="5">
    <source>
        <dbReference type="Proteomes" id="UP000515121"/>
    </source>
</evidence>
<dbReference type="OrthoDB" id="5835829at2759"/>
<dbReference type="GeneID" id="111295234"/>
<dbReference type="FunFam" id="3.40.50.2000:FF:000071">
    <property type="entry name" value="Glycosyltransferase"/>
    <property type="match status" value="1"/>
</dbReference>
<evidence type="ECO:0000256" key="2">
    <source>
        <dbReference type="ARBA" id="ARBA00022676"/>
    </source>
</evidence>
<protein>
    <submittedName>
        <fullName evidence="6">UDP-glycosyltransferase 73C1-like</fullName>
    </submittedName>
</protein>
<dbReference type="PANTHER" id="PTHR48047:SF229">
    <property type="entry name" value="UDP-GLYCOSYLTRANSFERASE 73C3-RELATED"/>
    <property type="match status" value="1"/>
</dbReference>
<dbReference type="Pfam" id="PF00201">
    <property type="entry name" value="UDPGT"/>
    <property type="match status" value="1"/>
</dbReference>
<proteinExistence type="inferred from homology"/>
<reference evidence="6" key="1">
    <citation type="submission" date="2025-08" db="UniProtKB">
        <authorList>
            <consortium name="RefSeq"/>
        </authorList>
    </citation>
    <scope>IDENTIFICATION</scope>
    <source>
        <tissue evidence="6">Fruit stalk</tissue>
    </source>
</reference>
<gene>
    <name evidence="6" type="primary">LOC111295234</name>
</gene>
<dbReference type="KEGG" id="dzi:111295234"/>
<evidence type="ECO:0000259" key="4">
    <source>
        <dbReference type="Pfam" id="PF26168"/>
    </source>
</evidence>
<dbReference type="InterPro" id="IPR002213">
    <property type="entry name" value="UDP_glucos_trans"/>
</dbReference>
<evidence type="ECO:0000313" key="6">
    <source>
        <dbReference type="RefSeq" id="XP_022744373.1"/>
    </source>
</evidence>
<dbReference type="Gene3D" id="3.40.50.2000">
    <property type="entry name" value="Glycogen Phosphorylase B"/>
    <property type="match status" value="2"/>
</dbReference>
<dbReference type="Proteomes" id="UP000515121">
    <property type="component" value="Unplaced"/>
</dbReference>
<evidence type="ECO:0000256" key="1">
    <source>
        <dbReference type="ARBA" id="ARBA00009995"/>
    </source>
</evidence>
<dbReference type="RefSeq" id="XP_022744373.1">
    <property type="nucleotide sequence ID" value="XM_022888638.1"/>
</dbReference>
<keyword evidence="5" id="KW-1185">Reference proteome</keyword>
<feature type="domain" description="Glycosyltransferase N-terminal" evidence="4">
    <location>
        <begin position="9"/>
        <end position="248"/>
    </location>
</feature>
<dbReference type="SUPFAM" id="SSF53756">
    <property type="entry name" value="UDP-Glycosyltransferase/glycogen phosphorylase"/>
    <property type="match status" value="1"/>
</dbReference>
<comment type="similarity">
    <text evidence="1">Belongs to the UDP-glycosyltransferase family.</text>
</comment>
<dbReference type="AlphaFoldDB" id="A0A6P5YUW3"/>